<sequence>MAEDAPSSSNAPSPGENPPTVNISIISPSLAVNSPLNFAGLPASTTVGQLKEKIREALDAKPANEQQRLIHQGKLLNRESETLLDIFGEQKLRGSDQVAIHLVIRDYVDPQHASSQAPPTREQSPAPNPPARQSAPSVLNAAATPHHHHHHGHHHHLPPRFGGPVPHVGQAHSPFPAHGLGMPAPGSQTSAQLVAQQQQLMQQYLNQLNQRPVGHHGQQARGSVGLQGVPVPGQAINSQISNHGQGRNSPHPEYQGYVRETVGPNGEVVRVTMNSAFIAPNGQVFPVNFQNLQHGNGGASAPAPGGPFSTNDVQNIIRNADASQATSMMTNAMHRSASGASLANLNLNGPRQPIQPPGVTVPRRPGSTVPLSRTATPDPTRTPSHGSVSAPPANSALRMPTPTQPEVYILSSPQGPRALLVNNQSDLYYTPAPRYPLPPVMPNLTSSWLQPPQPHPRPGFAADHAQQAGHPQPAAARAEQHAPQAGNVRVNIFQGGAAQQQAQQQQAQVRPLAPGGPHFHPANPEGGLAGALLAALWPHLWLLIRLGVFVWWFTSSDTSWTRWFTIMSIATAVFLINTGLLNGVANNFFNPVRQHLDGLIPLAPGANANREAGGNDPPGADQAAPGGDGDNDGERRPRPGQQGGPDPAQAAARLIAQRQQHNANWFVDQVRRLERAGLLFLASIAPGVAERHIAALEAQERAERERREAEERAERERREAEERAAAEAPASGTDGAAASSETQTADSPEAVGGGNEQQQQQPIAAA</sequence>
<dbReference type="PANTHER" id="PTHR12943">
    <property type="entry name" value="HOMOCYSTEINE-RESPONSIVE ENDOPLASMIC RETICULUM-RESIDENT UNIQUITIN-LIKE DOMAIN HERPUD PROTEIN FAMILY MEMBER"/>
    <property type="match status" value="1"/>
</dbReference>
<feature type="region of interest" description="Disordered" evidence="5">
    <location>
        <begin position="350"/>
        <end position="400"/>
    </location>
</feature>
<dbReference type="Proteomes" id="UP001600888">
    <property type="component" value="Unassembled WGS sequence"/>
</dbReference>
<dbReference type="InterPro" id="IPR039751">
    <property type="entry name" value="HERPUD1/2"/>
</dbReference>
<keyword evidence="9" id="KW-1185">Reference proteome</keyword>
<feature type="compositionally biased region" description="Basic and acidic residues" evidence="5">
    <location>
        <begin position="702"/>
        <end position="725"/>
    </location>
</feature>
<evidence type="ECO:0000256" key="3">
    <source>
        <dbReference type="ARBA" id="ARBA00022989"/>
    </source>
</evidence>
<dbReference type="InterPro" id="IPR000626">
    <property type="entry name" value="Ubiquitin-like_dom"/>
</dbReference>
<evidence type="ECO:0000256" key="1">
    <source>
        <dbReference type="ARBA" id="ARBA00004370"/>
    </source>
</evidence>
<feature type="compositionally biased region" description="Polar residues" evidence="5">
    <location>
        <begin position="112"/>
        <end position="125"/>
    </location>
</feature>
<keyword evidence="4 6" id="KW-0472">Membrane</keyword>
<feature type="region of interest" description="Disordered" evidence="5">
    <location>
        <begin position="110"/>
        <end position="183"/>
    </location>
</feature>
<evidence type="ECO:0000256" key="5">
    <source>
        <dbReference type="SAM" id="MobiDB-lite"/>
    </source>
</evidence>
<feature type="domain" description="Ubiquitin-like" evidence="7">
    <location>
        <begin position="42"/>
        <end position="85"/>
    </location>
</feature>
<feature type="region of interest" description="Disordered" evidence="5">
    <location>
        <begin position="1"/>
        <end position="22"/>
    </location>
</feature>
<protein>
    <recommendedName>
        <fullName evidence="7">Ubiquitin-like domain-containing protein</fullName>
    </recommendedName>
</protein>
<feature type="compositionally biased region" description="Polar residues" evidence="5">
    <location>
        <begin position="756"/>
        <end position="766"/>
    </location>
</feature>
<evidence type="ECO:0000256" key="2">
    <source>
        <dbReference type="ARBA" id="ARBA00022692"/>
    </source>
</evidence>
<dbReference type="InterPro" id="IPR029071">
    <property type="entry name" value="Ubiquitin-like_domsf"/>
</dbReference>
<comment type="subcellular location">
    <subcellularLocation>
        <location evidence="1">Membrane</location>
    </subcellularLocation>
</comment>
<keyword evidence="3 6" id="KW-1133">Transmembrane helix</keyword>
<feature type="compositionally biased region" description="Polar residues" evidence="5">
    <location>
        <begin position="1"/>
        <end position="12"/>
    </location>
</feature>
<feature type="transmembrane region" description="Helical" evidence="6">
    <location>
        <begin position="528"/>
        <end position="552"/>
    </location>
</feature>
<name>A0ABR4FA55_9PEZI</name>
<reference evidence="8 9" key="1">
    <citation type="submission" date="2024-03" db="EMBL/GenBank/DDBJ databases">
        <title>A high-quality draft genome sequence of Diaporthe vaccinii, a causative agent of upright dieback and viscid rot disease in cranberry plants.</title>
        <authorList>
            <person name="Sarrasin M."/>
            <person name="Lang B.F."/>
            <person name="Burger G."/>
        </authorList>
    </citation>
    <scope>NUCLEOTIDE SEQUENCE [LARGE SCALE GENOMIC DNA]</scope>
    <source>
        <strain evidence="8 9">IS7</strain>
    </source>
</reference>
<evidence type="ECO:0000256" key="6">
    <source>
        <dbReference type="SAM" id="Phobius"/>
    </source>
</evidence>
<dbReference type="SUPFAM" id="SSF54236">
    <property type="entry name" value="Ubiquitin-like"/>
    <property type="match status" value="1"/>
</dbReference>
<comment type="caution">
    <text evidence="8">The sequence shown here is derived from an EMBL/GenBank/DDBJ whole genome shotgun (WGS) entry which is preliminary data.</text>
</comment>
<dbReference type="Gene3D" id="3.10.20.90">
    <property type="entry name" value="Phosphatidylinositol 3-kinase Catalytic Subunit, Chain A, domain 1"/>
    <property type="match status" value="1"/>
</dbReference>
<feature type="region of interest" description="Disordered" evidence="5">
    <location>
        <begin position="702"/>
        <end position="766"/>
    </location>
</feature>
<dbReference type="PANTHER" id="PTHR12943:SF27">
    <property type="entry name" value="HOMOCYSTEINE-INDUCED ENDOPLASMIC RETICULUM PROTEIN, ISOFORM A"/>
    <property type="match status" value="1"/>
</dbReference>
<feature type="transmembrane region" description="Helical" evidence="6">
    <location>
        <begin position="564"/>
        <end position="585"/>
    </location>
</feature>
<feature type="region of interest" description="Disordered" evidence="5">
    <location>
        <begin position="445"/>
        <end position="483"/>
    </location>
</feature>
<gene>
    <name evidence="8" type="ORF">FJTKL_12941</name>
</gene>
<proteinExistence type="predicted"/>
<evidence type="ECO:0000259" key="7">
    <source>
        <dbReference type="Pfam" id="PF00240"/>
    </source>
</evidence>
<accession>A0ABR4FA55</accession>
<dbReference type="EMBL" id="JBAWTH010000006">
    <property type="protein sequence ID" value="KAL2291576.1"/>
    <property type="molecule type" value="Genomic_DNA"/>
</dbReference>
<keyword evidence="2 6" id="KW-0812">Transmembrane</keyword>
<organism evidence="8 9">
    <name type="scientific">Diaporthe vaccinii</name>
    <dbReference type="NCBI Taxonomy" id="105482"/>
    <lineage>
        <taxon>Eukaryota</taxon>
        <taxon>Fungi</taxon>
        <taxon>Dikarya</taxon>
        <taxon>Ascomycota</taxon>
        <taxon>Pezizomycotina</taxon>
        <taxon>Sordariomycetes</taxon>
        <taxon>Sordariomycetidae</taxon>
        <taxon>Diaporthales</taxon>
        <taxon>Diaporthaceae</taxon>
        <taxon>Diaporthe</taxon>
        <taxon>Diaporthe eres species complex</taxon>
    </lineage>
</organism>
<feature type="compositionally biased region" description="Low complexity" evidence="5">
    <location>
        <begin position="496"/>
        <end position="508"/>
    </location>
</feature>
<evidence type="ECO:0000313" key="9">
    <source>
        <dbReference type="Proteomes" id="UP001600888"/>
    </source>
</evidence>
<evidence type="ECO:0000313" key="8">
    <source>
        <dbReference type="EMBL" id="KAL2291576.1"/>
    </source>
</evidence>
<feature type="compositionally biased region" description="Polar residues" evidence="5">
    <location>
        <begin position="369"/>
        <end position="387"/>
    </location>
</feature>
<feature type="compositionally biased region" description="Basic residues" evidence="5">
    <location>
        <begin position="145"/>
        <end position="158"/>
    </location>
</feature>
<dbReference type="Pfam" id="PF00240">
    <property type="entry name" value="ubiquitin"/>
    <property type="match status" value="1"/>
</dbReference>
<feature type="region of interest" description="Disordered" evidence="5">
    <location>
        <begin position="496"/>
        <end position="523"/>
    </location>
</feature>
<feature type="compositionally biased region" description="Low complexity" evidence="5">
    <location>
        <begin position="461"/>
        <end position="483"/>
    </location>
</feature>
<feature type="region of interest" description="Disordered" evidence="5">
    <location>
        <begin position="607"/>
        <end position="650"/>
    </location>
</feature>
<evidence type="ECO:0000256" key="4">
    <source>
        <dbReference type="ARBA" id="ARBA00023136"/>
    </source>
</evidence>
<feature type="compositionally biased region" description="Low complexity" evidence="5">
    <location>
        <begin position="612"/>
        <end position="625"/>
    </location>
</feature>